<name>A0ABP4LF36_9MICO</name>
<accession>A0ABP4LF36</accession>
<sequence length="81" mass="9320">MELSRGARIDFIRKIRDSLEAQSWEDRDLILTQHGIEKDWQESVQSALTQSSSEILTELAQYLRLGRVSFIDHSSTDTVVL</sequence>
<dbReference type="EMBL" id="BAAALX010000016">
    <property type="protein sequence ID" value="GAA1522456.1"/>
    <property type="molecule type" value="Genomic_DNA"/>
</dbReference>
<evidence type="ECO:0000313" key="1">
    <source>
        <dbReference type="EMBL" id="GAA1522456.1"/>
    </source>
</evidence>
<organism evidence="1 2">
    <name type="scientific">Brevibacterium permense</name>
    <dbReference type="NCBI Taxonomy" id="234834"/>
    <lineage>
        <taxon>Bacteria</taxon>
        <taxon>Bacillati</taxon>
        <taxon>Actinomycetota</taxon>
        <taxon>Actinomycetes</taxon>
        <taxon>Micrococcales</taxon>
        <taxon>Brevibacteriaceae</taxon>
        <taxon>Brevibacterium</taxon>
    </lineage>
</organism>
<gene>
    <name evidence="1" type="ORF">GCM10009690_27120</name>
</gene>
<proteinExistence type="predicted"/>
<comment type="caution">
    <text evidence="1">The sequence shown here is derived from an EMBL/GenBank/DDBJ whole genome shotgun (WGS) entry which is preliminary data.</text>
</comment>
<keyword evidence="2" id="KW-1185">Reference proteome</keyword>
<evidence type="ECO:0000313" key="2">
    <source>
        <dbReference type="Proteomes" id="UP001500177"/>
    </source>
</evidence>
<dbReference type="Proteomes" id="UP001500177">
    <property type="component" value="Unassembled WGS sequence"/>
</dbReference>
<reference evidence="2" key="1">
    <citation type="journal article" date="2019" name="Int. J. Syst. Evol. Microbiol.">
        <title>The Global Catalogue of Microorganisms (GCM) 10K type strain sequencing project: providing services to taxonomists for standard genome sequencing and annotation.</title>
        <authorList>
            <consortium name="The Broad Institute Genomics Platform"/>
            <consortium name="The Broad Institute Genome Sequencing Center for Infectious Disease"/>
            <person name="Wu L."/>
            <person name="Ma J."/>
        </authorList>
    </citation>
    <scope>NUCLEOTIDE SEQUENCE [LARGE SCALE GENOMIC DNA]</scope>
    <source>
        <strain evidence="2">JCM 13318</strain>
    </source>
</reference>
<protein>
    <submittedName>
        <fullName evidence="1">Uncharacterized protein</fullName>
    </submittedName>
</protein>